<organism evidence="1">
    <name type="scientific">Aphanomyces invadans</name>
    <dbReference type="NCBI Taxonomy" id="157072"/>
    <lineage>
        <taxon>Eukaryota</taxon>
        <taxon>Sar</taxon>
        <taxon>Stramenopiles</taxon>
        <taxon>Oomycota</taxon>
        <taxon>Saprolegniomycetes</taxon>
        <taxon>Saprolegniales</taxon>
        <taxon>Verrucalvaceae</taxon>
        <taxon>Aphanomyces</taxon>
    </lineage>
</organism>
<feature type="non-terminal residue" evidence="1">
    <location>
        <position position="61"/>
    </location>
</feature>
<dbReference type="VEuPathDB" id="FungiDB:H310_14370"/>
<gene>
    <name evidence="1" type="ORF">H310_14370</name>
</gene>
<dbReference type="RefSeq" id="XP_008880438.1">
    <property type="nucleotide sequence ID" value="XM_008882216.1"/>
</dbReference>
<proteinExistence type="predicted"/>
<protein>
    <submittedName>
        <fullName evidence="1">Uncharacterized protein</fullName>
    </submittedName>
</protein>
<sequence>MLATIHSVDVALELWCWSYTLLGANDLHWPSLNRMGFADFFIDLIKVKLLTIQNHTFSLLM</sequence>
<dbReference type="EMBL" id="KI914018">
    <property type="protein sequence ID" value="ETV90956.1"/>
    <property type="molecule type" value="Genomic_DNA"/>
</dbReference>
<dbReference type="AlphaFoldDB" id="A0A024TBJ1"/>
<dbReference type="GeneID" id="20091420"/>
<name>A0A024TBJ1_9STRA</name>
<reference evidence="1" key="1">
    <citation type="submission" date="2013-12" db="EMBL/GenBank/DDBJ databases">
        <title>The Genome Sequence of Aphanomyces invadans NJM9701.</title>
        <authorList>
            <consortium name="The Broad Institute Genomics Platform"/>
            <person name="Russ C."/>
            <person name="Tyler B."/>
            <person name="van West P."/>
            <person name="Dieguez-Uribeondo J."/>
            <person name="Young S.K."/>
            <person name="Zeng Q."/>
            <person name="Gargeya S."/>
            <person name="Fitzgerald M."/>
            <person name="Abouelleil A."/>
            <person name="Alvarado L."/>
            <person name="Chapman S.B."/>
            <person name="Gainer-Dewar J."/>
            <person name="Goldberg J."/>
            <person name="Griggs A."/>
            <person name="Gujja S."/>
            <person name="Hansen M."/>
            <person name="Howarth C."/>
            <person name="Imamovic A."/>
            <person name="Ireland A."/>
            <person name="Larimer J."/>
            <person name="McCowan C."/>
            <person name="Murphy C."/>
            <person name="Pearson M."/>
            <person name="Poon T.W."/>
            <person name="Priest M."/>
            <person name="Roberts A."/>
            <person name="Saif S."/>
            <person name="Shea T."/>
            <person name="Sykes S."/>
            <person name="Wortman J."/>
            <person name="Nusbaum C."/>
            <person name="Birren B."/>
        </authorList>
    </citation>
    <scope>NUCLEOTIDE SEQUENCE [LARGE SCALE GENOMIC DNA]</scope>
    <source>
        <strain evidence="1">NJM9701</strain>
    </source>
</reference>
<evidence type="ECO:0000313" key="1">
    <source>
        <dbReference type="EMBL" id="ETV90956.1"/>
    </source>
</evidence>
<accession>A0A024TBJ1</accession>